<dbReference type="EMBL" id="JBBAXC010000005">
    <property type="protein sequence ID" value="MEI5907061.1"/>
    <property type="molecule type" value="Genomic_DNA"/>
</dbReference>
<proteinExistence type="predicted"/>
<evidence type="ECO:0000313" key="2">
    <source>
        <dbReference type="Proteomes" id="UP001312865"/>
    </source>
</evidence>
<accession>A0ABU8HCZ9</accession>
<evidence type="ECO:0008006" key="3">
    <source>
        <dbReference type="Google" id="ProtNLM"/>
    </source>
</evidence>
<name>A0ABU8HCZ9_9BACI</name>
<organism evidence="1 2">
    <name type="scientific">Bacillus spongiae</name>
    <dbReference type="NCBI Taxonomy" id="2683610"/>
    <lineage>
        <taxon>Bacteria</taxon>
        <taxon>Bacillati</taxon>
        <taxon>Bacillota</taxon>
        <taxon>Bacilli</taxon>
        <taxon>Bacillales</taxon>
        <taxon>Bacillaceae</taxon>
        <taxon>Bacillus</taxon>
    </lineage>
</organism>
<gene>
    <name evidence="1" type="ORF">WAK64_08325</name>
</gene>
<evidence type="ECO:0000313" key="1">
    <source>
        <dbReference type="EMBL" id="MEI5907061.1"/>
    </source>
</evidence>
<comment type="caution">
    <text evidence="1">The sequence shown here is derived from an EMBL/GenBank/DDBJ whole genome shotgun (WGS) entry which is preliminary data.</text>
</comment>
<dbReference type="RefSeq" id="WP_336586496.1">
    <property type="nucleotide sequence ID" value="NZ_JBBAXC010000005.1"/>
</dbReference>
<keyword evidence="2" id="KW-1185">Reference proteome</keyword>
<protein>
    <recommendedName>
        <fullName evidence="3">Helix-turn-helix domain-containing protein</fullName>
    </recommendedName>
</protein>
<reference evidence="1 2" key="1">
    <citation type="journal article" date="2018" name="J. Microbiol.">
        <title>Bacillus spongiae sp. nov., isolated from sponge of Jeju Island.</title>
        <authorList>
            <person name="Lee G.E."/>
            <person name="Im W.T."/>
            <person name="Park J.S."/>
        </authorList>
    </citation>
    <scope>NUCLEOTIDE SEQUENCE [LARGE SCALE GENOMIC DNA]</scope>
    <source>
        <strain evidence="1 2">135PIL107-10</strain>
    </source>
</reference>
<sequence>MHLKSGSINQFKQFSQFSSLTLFNHHIEMWLAHHHKLFSKGELVALKRLVRFSAKVPGVSNAKIATVLKAIHDEYNGNGISRSTFKRMITKAIQVGIITVHETERKNGSQSSNLYVFNCFPKSELPKTKKLNHQYKTNNLSKTKLKKENKRNTTELDYTYTNEQVPLPFLNLVKYFFSEAKMIEEFWRMTKIAAYRNNREKEMDKLLPIAIHSFKQMIRKLKSNRKIRNPIAYYYRIVEKKLEILYFEELYELGF</sequence>
<dbReference type="Proteomes" id="UP001312865">
    <property type="component" value="Unassembled WGS sequence"/>
</dbReference>